<keyword evidence="5" id="KW-0804">Transcription</keyword>
<feature type="compositionally biased region" description="Low complexity" evidence="8">
    <location>
        <begin position="382"/>
        <end position="395"/>
    </location>
</feature>
<evidence type="ECO:0000256" key="4">
    <source>
        <dbReference type="ARBA" id="ARBA00023125"/>
    </source>
</evidence>
<feature type="region of interest" description="Disordered" evidence="8">
    <location>
        <begin position="248"/>
        <end position="305"/>
    </location>
</feature>
<evidence type="ECO:0000256" key="6">
    <source>
        <dbReference type="ARBA" id="ARBA00023230"/>
    </source>
</evidence>
<feature type="region of interest" description="Disordered" evidence="8">
    <location>
        <begin position="42"/>
        <end position="99"/>
    </location>
</feature>
<keyword evidence="11" id="KW-1185">Reference proteome</keyword>
<dbReference type="SUPFAM" id="SSF57959">
    <property type="entry name" value="Leucine zipper domain"/>
    <property type="match status" value="1"/>
</dbReference>
<keyword evidence="3" id="KW-0805">Transcription regulation</keyword>
<dbReference type="Pfam" id="PF07716">
    <property type="entry name" value="bZIP_2"/>
    <property type="match status" value="1"/>
</dbReference>
<dbReference type="EMBL" id="LGUA01001486">
    <property type="protein sequence ID" value="OAX78490.1"/>
    <property type="molecule type" value="Genomic_DNA"/>
</dbReference>
<dbReference type="GO" id="GO:0006986">
    <property type="term" value="P:response to unfolded protein"/>
    <property type="evidence" value="ECO:0007669"/>
    <property type="project" value="UniProtKB-KW"/>
</dbReference>
<evidence type="ECO:0000256" key="7">
    <source>
        <dbReference type="ARBA" id="ARBA00023242"/>
    </source>
</evidence>
<organism evidence="10 11">
    <name type="scientific">Emergomyces africanus</name>
    <dbReference type="NCBI Taxonomy" id="1955775"/>
    <lineage>
        <taxon>Eukaryota</taxon>
        <taxon>Fungi</taxon>
        <taxon>Dikarya</taxon>
        <taxon>Ascomycota</taxon>
        <taxon>Pezizomycotina</taxon>
        <taxon>Eurotiomycetes</taxon>
        <taxon>Eurotiomycetidae</taxon>
        <taxon>Onygenales</taxon>
        <taxon>Ajellomycetaceae</taxon>
        <taxon>Emergomyces</taxon>
    </lineage>
</organism>
<proteinExistence type="inferred from homology"/>
<dbReference type="STRING" id="1658172.A0A1B7NPE3"/>
<dbReference type="GO" id="GO:0045944">
    <property type="term" value="P:positive regulation of transcription by RNA polymerase II"/>
    <property type="evidence" value="ECO:0007669"/>
    <property type="project" value="InterPro"/>
</dbReference>
<evidence type="ECO:0000256" key="1">
    <source>
        <dbReference type="ARBA" id="ARBA00004123"/>
    </source>
</evidence>
<feature type="domain" description="BZIP" evidence="9">
    <location>
        <begin position="97"/>
        <end position="160"/>
    </location>
</feature>
<evidence type="ECO:0000313" key="11">
    <source>
        <dbReference type="Proteomes" id="UP000091918"/>
    </source>
</evidence>
<dbReference type="Proteomes" id="UP000091918">
    <property type="component" value="Unassembled WGS sequence"/>
</dbReference>
<evidence type="ECO:0000313" key="10">
    <source>
        <dbReference type="EMBL" id="OAX78490.1"/>
    </source>
</evidence>
<dbReference type="InterPro" id="IPR044280">
    <property type="entry name" value="Hac1/HY5"/>
</dbReference>
<dbReference type="FunFam" id="1.20.5.170:FF:000101">
    <property type="entry name" value="BZIP transcription factor HacA"/>
    <property type="match status" value="1"/>
</dbReference>
<dbReference type="InterPro" id="IPR046347">
    <property type="entry name" value="bZIP_sf"/>
</dbReference>
<gene>
    <name evidence="10" type="ORF">ACJ72_07202</name>
</gene>
<dbReference type="InterPro" id="IPR004827">
    <property type="entry name" value="bZIP"/>
</dbReference>
<dbReference type="PANTHER" id="PTHR46714:SF6">
    <property type="entry name" value="TRANSCRIPTIONAL ACTIVATOR HAC1"/>
    <property type="match status" value="1"/>
</dbReference>
<reference evidence="10 11" key="1">
    <citation type="submission" date="2015-07" db="EMBL/GenBank/DDBJ databases">
        <title>Emmonsia species relationships and genome sequence.</title>
        <authorList>
            <person name="Cuomo C.A."/>
            <person name="Schwartz I.S."/>
            <person name="Kenyon C."/>
            <person name="de Hoog G.S."/>
            <person name="Govender N.P."/>
            <person name="Botha A."/>
            <person name="Moreno L."/>
            <person name="de Vries M."/>
            <person name="Munoz J.F."/>
            <person name="Stielow J.B."/>
        </authorList>
    </citation>
    <scope>NUCLEOTIDE SEQUENCE [LARGE SCALE GENOMIC DNA]</scope>
    <source>
        <strain evidence="10 11">CBS 136260</strain>
    </source>
</reference>
<keyword evidence="7" id="KW-0539">Nucleus</keyword>
<sequence>MATPFAYLNSMSPPPYSESVSLTVSPAETTLSFVEPAAVLSVKTEPTTSTTTTSSSTMTKPEEKKPVKKRKSWGQELPIPKTNLPPRKRAKTEDEKEQRRIERVLRNRAAAQTSRERKRLEVEKLEGEKLEMARQNELLLRRLAQMEAENNRLSQQVAHLSAEIHSSRGSSPQSIISAIASPILGPVLFKQERDEMVSSNSNLDKIPFPTPSLSAYSPSVKGCDLPDPSDMTQHPAAMLCDLQCQSKASPERSAALPPPAQQKEHQQQERRRRRQQQQQHPQASPNLSSTPSRMTSFSSLHPNQANQPLPQQLLFNLALFSIIQHLFQTMSSTVCSTLLTPLTRIFRSLKQGSPLTFSPAEIHQHLPLILWLISTPNLMTSTTTTTTSTTNQQPLSPLPPPPHHHTHPSAPTNRPVFRIQLLTRLLACSPALARPLRDATSKALQLVASGEGMGLDRLVSSSSSVGSSDGRFSSSSGRSSGNRAVGMSAEDSGSGSGAGSRGFELLLTVIWAIDCIERAKTKTKTKAKLGGWKKGIPMSMSLSVGRRRTLESRTRLSRSGSGSGRSWIKFQASLGSRSPSSTTNSSSSGGPRPRSGSRRQRE</sequence>
<keyword evidence="6" id="KW-0834">Unfolded protein response</keyword>
<dbReference type="GO" id="GO:0000981">
    <property type="term" value="F:DNA-binding transcription factor activity, RNA polymerase II-specific"/>
    <property type="evidence" value="ECO:0007669"/>
    <property type="project" value="InterPro"/>
</dbReference>
<feature type="region of interest" description="Disordered" evidence="8">
    <location>
        <begin position="1"/>
        <end position="21"/>
    </location>
</feature>
<dbReference type="GO" id="GO:0005634">
    <property type="term" value="C:nucleus"/>
    <property type="evidence" value="ECO:0007669"/>
    <property type="project" value="UniProtKB-SubCell"/>
</dbReference>
<dbReference type="PROSITE" id="PS50217">
    <property type="entry name" value="BZIP"/>
    <property type="match status" value="1"/>
</dbReference>
<protein>
    <recommendedName>
        <fullName evidence="9">BZIP domain-containing protein</fullName>
    </recommendedName>
</protein>
<feature type="compositionally biased region" description="Low complexity" evidence="8">
    <location>
        <begin position="557"/>
        <end position="566"/>
    </location>
</feature>
<dbReference type="PROSITE" id="PS00036">
    <property type="entry name" value="BZIP_BASIC"/>
    <property type="match status" value="1"/>
</dbReference>
<evidence type="ECO:0000256" key="2">
    <source>
        <dbReference type="ARBA" id="ARBA00007163"/>
    </source>
</evidence>
<comment type="similarity">
    <text evidence="2">Belongs to the bZIP family.</text>
</comment>
<dbReference type="PANTHER" id="PTHR46714">
    <property type="entry name" value="TRANSCRIPTIONAL ACTIVATOR HAC1"/>
    <property type="match status" value="1"/>
</dbReference>
<comment type="subcellular location">
    <subcellularLocation>
        <location evidence="1">Nucleus</location>
    </subcellularLocation>
</comment>
<comment type="caution">
    <text evidence="10">The sequence shown here is derived from an EMBL/GenBank/DDBJ whole genome shotgun (WGS) entry which is preliminary data.</text>
</comment>
<evidence type="ECO:0000259" key="9">
    <source>
        <dbReference type="PROSITE" id="PS50217"/>
    </source>
</evidence>
<dbReference type="OrthoDB" id="674948at2759"/>
<feature type="compositionally biased region" description="Low complexity" evidence="8">
    <location>
        <begin position="458"/>
        <end position="493"/>
    </location>
</feature>
<evidence type="ECO:0000256" key="3">
    <source>
        <dbReference type="ARBA" id="ARBA00023015"/>
    </source>
</evidence>
<feature type="region of interest" description="Disordered" evidence="8">
    <location>
        <begin position="458"/>
        <end position="498"/>
    </location>
</feature>
<feature type="compositionally biased region" description="Low complexity" evidence="8">
    <location>
        <begin position="276"/>
        <end position="305"/>
    </location>
</feature>
<evidence type="ECO:0000256" key="8">
    <source>
        <dbReference type="SAM" id="MobiDB-lite"/>
    </source>
</evidence>
<evidence type="ECO:0000256" key="5">
    <source>
        <dbReference type="ARBA" id="ARBA00023163"/>
    </source>
</evidence>
<keyword evidence="4" id="KW-0238">DNA-binding</keyword>
<name>A0A1B7NPE3_9EURO</name>
<feature type="compositionally biased region" description="Low complexity" evidence="8">
    <location>
        <begin position="43"/>
        <end position="59"/>
    </location>
</feature>
<dbReference type="GO" id="GO:0003677">
    <property type="term" value="F:DNA binding"/>
    <property type="evidence" value="ECO:0007669"/>
    <property type="project" value="UniProtKB-KW"/>
</dbReference>
<dbReference type="AlphaFoldDB" id="A0A1B7NPE3"/>
<feature type="compositionally biased region" description="Low complexity" evidence="8">
    <location>
        <begin position="575"/>
        <end position="594"/>
    </location>
</feature>
<accession>A0A1B7NPE3</accession>
<feature type="region of interest" description="Disordered" evidence="8">
    <location>
        <begin position="382"/>
        <end position="413"/>
    </location>
</feature>
<feature type="region of interest" description="Disordered" evidence="8">
    <location>
        <begin position="543"/>
        <end position="602"/>
    </location>
</feature>
<dbReference type="Gene3D" id="1.20.5.170">
    <property type="match status" value="1"/>
</dbReference>
<dbReference type="SMART" id="SM00338">
    <property type="entry name" value="BRLZ"/>
    <property type="match status" value="1"/>
</dbReference>